<comment type="function">
    <text evidence="1 8">The Vlp and Vsp proteins are antigenically distinct proteins, only one vlp or vsp gene is transcriptionally active at any one time. Switching between these genes is a mechanism of host immune response evasion.</text>
</comment>
<keyword evidence="3" id="KW-0732">Signal</keyword>
<dbReference type="Proteomes" id="UP000005212">
    <property type="component" value="Plasmid unnamed39"/>
</dbReference>
<keyword evidence="5 8" id="KW-0564">Palmitate</keyword>
<reference evidence="10" key="2">
    <citation type="submission" date="2012-03" db="EMBL/GenBank/DDBJ databases">
        <title>Complete genome sequence of Borrelia crocidurae.</title>
        <authorList>
            <person name="Elbir H."/>
            <person name="Gimenez G."/>
            <person name="Robert C."/>
            <person name="Raoult D."/>
            <person name="Drancourt M."/>
        </authorList>
    </citation>
    <scope>NUCLEOTIDE SEQUENCE [LARGE SCALE GENOMIC DNA]</scope>
    <source>
        <strain evidence="10">Achema</strain>
        <plasmid evidence="10">unnamed39</plasmid>
    </source>
</reference>
<evidence type="ECO:0000256" key="5">
    <source>
        <dbReference type="ARBA" id="ARBA00023139"/>
    </source>
</evidence>
<name>I0FFJ2_BORCA</name>
<dbReference type="AlphaFoldDB" id="I0FFJ2"/>
<dbReference type="KEGG" id="bcw:Q7M_1422"/>
<dbReference type="InterPro" id="IPR000680">
    <property type="entry name" value="Borrelia_lipo"/>
</dbReference>
<evidence type="ECO:0000256" key="8">
    <source>
        <dbReference type="RuleBase" id="RU363105"/>
    </source>
</evidence>
<evidence type="ECO:0000256" key="1">
    <source>
        <dbReference type="ARBA" id="ARBA00003932"/>
    </source>
</evidence>
<organism evidence="9 10">
    <name type="scientific">Borrelia crocidurae (strain Achema)</name>
    <dbReference type="NCBI Taxonomy" id="1155096"/>
    <lineage>
        <taxon>Bacteria</taxon>
        <taxon>Pseudomonadati</taxon>
        <taxon>Spirochaetota</taxon>
        <taxon>Spirochaetia</taxon>
        <taxon>Spirochaetales</taxon>
        <taxon>Borreliaceae</taxon>
        <taxon>Borrelia</taxon>
    </lineage>
</organism>
<keyword evidence="7 8" id="KW-0449">Lipoprotein</keyword>
<evidence type="ECO:0000256" key="4">
    <source>
        <dbReference type="ARBA" id="ARBA00023136"/>
    </source>
</evidence>
<keyword evidence="4 8" id="KW-0472">Membrane</keyword>
<keyword evidence="6 8" id="KW-0998">Cell outer membrane</keyword>
<evidence type="ECO:0000256" key="6">
    <source>
        <dbReference type="ARBA" id="ARBA00023237"/>
    </source>
</evidence>
<dbReference type="EMBL" id="CP003465">
    <property type="protein sequence ID" value="AFI32248.1"/>
    <property type="molecule type" value="Genomic_DNA"/>
</dbReference>
<comment type="subcellular location">
    <subcellularLocation>
        <location evidence="2 8">Cell outer membrane</location>
        <topology evidence="2 8">Lipid-anchor</topology>
    </subcellularLocation>
</comment>
<evidence type="ECO:0000256" key="3">
    <source>
        <dbReference type="ARBA" id="ARBA00022729"/>
    </source>
</evidence>
<dbReference type="PATRIC" id="fig|1155096.3.peg.1475"/>
<sequence>MIISFNKIVQGTKRALEQIVAEMKEEKNPNLEATESSVKTLVENKLDKIIGGAKTASGELEMLVN</sequence>
<dbReference type="GO" id="GO:0009279">
    <property type="term" value="C:cell outer membrane"/>
    <property type="evidence" value="ECO:0007669"/>
    <property type="project" value="UniProtKB-SubCell"/>
</dbReference>
<keyword evidence="9" id="KW-0614">Plasmid</keyword>
<dbReference type="Pfam" id="PF00921">
    <property type="entry name" value="Lipoprotein_2"/>
    <property type="match status" value="1"/>
</dbReference>
<reference evidence="9 10" key="1">
    <citation type="journal article" date="2012" name="J. Bacteriol.">
        <title>Complete Genome Sequence of Borrelia crocidurae.</title>
        <authorList>
            <person name="Elbir H."/>
            <person name="Gimenez G."/>
            <person name="Robert C."/>
            <person name="Bergstrom S."/>
            <person name="Cutler S."/>
            <person name="Raoult D."/>
            <person name="Drancourt M."/>
        </authorList>
    </citation>
    <scope>NUCLEOTIDE SEQUENCE [LARGE SCALE GENOMIC DNA]</scope>
    <source>
        <strain evidence="9 10">Achema</strain>
        <plasmid evidence="10">unnamed39</plasmid>
    </source>
</reference>
<evidence type="ECO:0000256" key="2">
    <source>
        <dbReference type="ARBA" id="ARBA00004459"/>
    </source>
</evidence>
<proteinExistence type="predicted"/>
<accession>I0FFJ2</accession>
<protein>
    <recommendedName>
        <fullName evidence="8">Variable large protein</fullName>
    </recommendedName>
</protein>
<evidence type="ECO:0000256" key="7">
    <source>
        <dbReference type="ARBA" id="ARBA00023288"/>
    </source>
</evidence>
<evidence type="ECO:0000313" key="9">
    <source>
        <dbReference type="EMBL" id="AFI32248.1"/>
    </source>
</evidence>
<gene>
    <name evidence="9" type="ordered locus">Q7M_1422</name>
</gene>
<evidence type="ECO:0000313" key="10">
    <source>
        <dbReference type="Proteomes" id="UP000005212"/>
    </source>
</evidence>
<geneLocation type="plasmid" evidence="10">
    <name>unnamed39</name>
</geneLocation>
<dbReference type="HOGENOM" id="CLU_206369_0_0_12"/>